<dbReference type="EnsemblMetazoa" id="SCAU001334-RA">
    <property type="protein sequence ID" value="SCAU001334-PA"/>
    <property type="gene ID" value="SCAU001334"/>
</dbReference>
<reference evidence="1" key="1">
    <citation type="submission" date="2020-05" db="UniProtKB">
        <authorList>
            <consortium name="EnsemblMetazoa"/>
        </authorList>
    </citation>
    <scope>IDENTIFICATION</scope>
    <source>
        <strain evidence="1">USDA</strain>
    </source>
</reference>
<keyword evidence="2" id="KW-1185">Reference proteome</keyword>
<name>A0A1I8NR84_STOCA</name>
<evidence type="ECO:0000313" key="1">
    <source>
        <dbReference type="EnsemblMetazoa" id="SCAU001334-PA"/>
    </source>
</evidence>
<sequence>MADLSIMDRYKFILLIAYLQCHQTEAFVYRLLSDVLQNNVAGAPVLHERTEWTFDPESAKNARALFYETNGFRGEKYIERIGVGEDGKQDLRRAEQQERDYGRLNGEHWINYPAPQ</sequence>
<protein>
    <submittedName>
        <fullName evidence="1">Uncharacterized protein</fullName>
    </submittedName>
</protein>
<accession>A0A1I8NR84</accession>
<organism evidence="1 2">
    <name type="scientific">Stomoxys calcitrans</name>
    <name type="common">Stable fly</name>
    <name type="synonym">Conops calcitrans</name>
    <dbReference type="NCBI Taxonomy" id="35570"/>
    <lineage>
        <taxon>Eukaryota</taxon>
        <taxon>Metazoa</taxon>
        <taxon>Ecdysozoa</taxon>
        <taxon>Arthropoda</taxon>
        <taxon>Hexapoda</taxon>
        <taxon>Insecta</taxon>
        <taxon>Pterygota</taxon>
        <taxon>Neoptera</taxon>
        <taxon>Endopterygota</taxon>
        <taxon>Diptera</taxon>
        <taxon>Brachycera</taxon>
        <taxon>Muscomorpha</taxon>
        <taxon>Muscoidea</taxon>
        <taxon>Muscidae</taxon>
        <taxon>Stomoxys</taxon>
    </lineage>
</organism>
<dbReference type="PANTHER" id="PTHR39951">
    <property type="entry name" value="FI22632P1"/>
    <property type="match status" value="1"/>
</dbReference>
<gene>
    <name evidence="1" type="primary">106091040</name>
</gene>
<evidence type="ECO:0000313" key="2">
    <source>
        <dbReference type="Proteomes" id="UP000095300"/>
    </source>
</evidence>
<proteinExistence type="predicted"/>
<dbReference type="OrthoDB" id="7677333at2759"/>
<dbReference type="AlphaFoldDB" id="A0A1I8NR84"/>
<dbReference type="Proteomes" id="UP000095300">
    <property type="component" value="Unassembled WGS sequence"/>
</dbReference>
<dbReference type="VEuPathDB" id="VectorBase:SCAU001334"/>
<dbReference type="PANTHER" id="PTHR39951:SF2">
    <property type="entry name" value="IP05660P"/>
    <property type="match status" value="1"/>
</dbReference>
<dbReference type="STRING" id="35570.A0A1I8NR84"/>